<evidence type="ECO:0000313" key="3">
    <source>
        <dbReference type="Proteomes" id="UP000756132"/>
    </source>
</evidence>
<dbReference type="KEGG" id="ffu:CLAFUR5_07856"/>
<dbReference type="InterPro" id="IPR046539">
    <property type="entry name" value="DUF6604"/>
</dbReference>
<dbReference type="Proteomes" id="UP000756132">
    <property type="component" value="Chromosome 3"/>
</dbReference>
<keyword evidence="3" id="KW-1185">Reference proteome</keyword>
<reference evidence="2" key="1">
    <citation type="submission" date="2021-12" db="EMBL/GenBank/DDBJ databases">
        <authorList>
            <person name="Zaccaron A."/>
            <person name="Stergiopoulos I."/>
        </authorList>
    </citation>
    <scope>NUCLEOTIDE SEQUENCE</scope>
    <source>
        <strain evidence="2">Race5_Kim</strain>
    </source>
</reference>
<dbReference type="PANTHER" id="PTHR38795:SF1">
    <property type="entry name" value="DUF6604 DOMAIN-CONTAINING PROTEIN"/>
    <property type="match status" value="1"/>
</dbReference>
<reference evidence="2" key="2">
    <citation type="journal article" date="2022" name="Microb. Genom.">
        <title>A chromosome-scale genome assembly of the tomato pathogen Cladosporium fulvum reveals a compartmentalized genome architecture and the presence of a dispensable chromosome.</title>
        <authorList>
            <person name="Zaccaron A.Z."/>
            <person name="Chen L.H."/>
            <person name="Samaras A."/>
            <person name="Stergiopoulos I."/>
        </authorList>
    </citation>
    <scope>NUCLEOTIDE SEQUENCE</scope>
    <source>
        <strain evidence="2">Race5_Kim</strain>
    </source>
</reference>
<feature type="domain" description="DUF6604" evidence="1">
    <location>
        <begin position="11"/>
        <end position="259"/>
    </location>
</feature>
<dbReference type="RefSeq" id="XP_047759781.1">
    <property type="nucleotide sequence ID" value="XM_047907004.1"/>
</dbReference>
<dbReference type="EMBL" id="CP090165">
    <property type="protein sequence ID" value="UJO15415.1"/>
    <property type="molecule type" value="Genomic_DNA"/>
</dbReference>
<sequence length="908" mass="100932">MSSEPLVNTYKRYKAGTEKLIDWLLESAARCETRSASQKRPRDKEKAKVPTRELCNLAQRIVESKKPIIEIRLDILHIAEDVLVARAQFADFYTYLEEHARHSADSANHAALTKSNAGHQHFVKTLRQVYELLRGEHKARQPKHNKKTQELATDAGELINLYRHLDLEEPSEDDFPNNTHAGEAALAPVSEAPLELGKDVEEHDDTAFRAYCLLKDLHSVISYIRSVWQQYATGELSIWIAAKLTESAQELVQSLCDEYKELHPQQGTYEAILDLLNVHSLVDNEDNGIHEADQSDAERDVANITSSTTSSISGDMLLVRPFKALTGFVEAAKALDDSEDMTMAGVDDSRTGSTTSFAEALTGLPRLLKETFPFIKAFGDAQRNDACTLAVQAVDGYTYKLLNILAGEPIDLATVVGTQICMGVFDAMDGETSRGFLAAKEAITRGQDSAKAFAQFPDTLSYYAKQYINPDVANAVGRPANAVVFEVHEGEVMGWTDRPDPKSSYTVSISKAILCALPLLPVLRAYRILFATSTLSSTLCGSTGIAISVAHLHKAGLMAGYIKRPWKDLEMYIKRQNQLGTFLRQGDRSVRSVLNQFGLAIGLTLKQLNQLMPPSAPRLAVIQKNLRASRPCRYGDSEHSTRIDNSYLGNPASRMRVLYDTVKRYAATPGGIQDPEIAKQWNATRALEPAQLLKVALEVLVEDKPHMMFDGSALFEQCVQWLGLQAEHWAQTLIIDDSTPRLDPYNGTLLTLWYAATKGEALFATPANMNFLLRGCYFINEVVAKNGDGCMQRSLELSSVLARERFTLLNPWSTSSEQSPAYNAPLMEQEAASPTMPINENKIIQMTDCIDKARQDFTTMTKHGLDPQKVLRLVQARLDNHCREHKFDLVIIASIKNGALEIQHEKSG</sequence>
<protein>
    <recommendedName>
        <fullName evidence="1">DUF6604 domain-containing protein</fullName>
    </recommendedName>
</protein>
<dbReference type="GeneID" id="71987734"/>
<dbReference type="AlphaFoldDB" id="A0A9Q8LDK3"/>
<name>A0A9Q8LDK3_PASFU</name>
<proteinExistence type="predicted"/>
<dbReference type="PANTHER" id="PTHR38795">
    <property type="entry name" value="DUF6604 DOMAIN-CONTAINING PROTEIN"/>
    <property type="match status" value="1"/>
</dbReference>
<dbReference type="Pfam" id="PF20253">
    <property type="entry name" value="DUF6604"/>
    <property type="match status" value="1"/>
</dbReference>
<accession>A0A9Q8LDK3</accession>
<evidence type="ECO:0000313" key="2">
    <source>
        <dbReference type="EMBL" id="UJO15415.1"/>
    </source>
</evidence>
<organism evidence="2 3">
    <name type="scientific">Passalora fulva</name>
    <name type="common">Tomato leaf mold</name>
    <name type="synonym">Cladosporium fulvum</name>
    <dbReference type="NCBI Taxonomy" id="5499"/>
    <lineage>
        <taxon>Eukaryota</taxon>
        <taxon>Fungi</taxon>
        <taxon>Dikarya</taxon>
        <taxon>Ascomycota</taxon>
        <taxon>Pezizomycotina</taxon>
        <taxon>Dothideomycetes</taxon>
        <taxon>Dothideomycetidae</taxon>
        <taxon>Mycosphaerellales</taxon>
        <taxon>Mycosphaerellaceae</taxon>
        <taxon>Fulvia</taxon>
    </lineage>
</organism>
<gene>
    <name evidence="2" type="ORF">CLAFUR5_07856</name>
</gene>
<evidence type="ECO:0000259" key="1">
    <source>
        <dbReference type="Pfam" id="PF20253"/>
    </source>
</evidence>
<dbReference type="OrthoDB" id="3647597at2759"/>